<dbReference type="PIRSF" id="PIRSF006648">
    <property type="entry name" value="DrrB"/>
    <property type="match status" value="1"/>
</dbReference>
<keyword evidence="2 5" id="KW-0812">Transmembrane</keyword>
<proteinExistence type="inferred from homology"/>
<organism evidence="7 8">
    <name type="scientific">Azoarcus indigens</name>
    <dbReference type="NCBI Taxonomy" id="29545"/>
    <lineage>
        <taxon>Bacteria</taxon>
        <taxon>Pseudomonadati</taxon>
        <taxon>Pseudomonadota</taxon>
        <taxon>Betaproteobacteria</taxon>
        <taxon>Rhodocyclales</taxon>
        <taxon>Zoogloeaceae</taxon>
        <taxon>Azoarcus</taxon>
    </lineage>
</organism>
<dbReference type="InterPro" id="IPR013525">
    <property type="entry name" value="ABC2_TM"/>
</dbReference>
<accession>A0A4R6E740</accession>
<sequence>MPEVSQQPRQPAELPPVGREVPLAGFRTLLYKEVLRFWKVAFQTVAAPVLNAVLFLLIFAHVLDRHVTGYGEVDYTAFLVPGLAMMSLLQNAFANSSSSLIQSKITGNIVFVLLPPLSYREFYSAYVIASVLRGLFVGAGVLLVSIPFVHLPLAHPLWILAFGVLGGAFLGSLGVIAGIQADKFDQLAAFQNFLIMPLTMLSGVFYSIHSLPPLWQDVSHANPFFYMIDGFRYGFFGQSDVSPWLSLAVVGFCFVALAVLTLAMLARGYKLRA</sequence>
<comment type="subcellular location">
    <subcellularLocation>
        <location evidence="5">Cell inner membrane</location>
        <topology evidence="5">Multi-pass membrane protein</topology>
    </subcellularLocation>
    <subcellularLocation>
        <location evidence="1">Membrane</location>
        <topology evidence="1">Multi-pass membrane protein</topology>
    </subcellularLocation>
</comment>
<feature type="transmembrane region" description="Helical" evidence="5">
    <location>
        <begin position="244"/>
        <end position="266"/>
    </location>
</feature>
<gene>
    <name evidence="7" type="ORF">C7389_10497</name>
</gene>
<dbReference type="Pfam" id="PF01061">
    <property type="entry name" value="ABC2_membrane"/>
    <property type="match status" value="1"/>
</dbReference>
<dbReference type="PANTHER" id="PTHR43332">
    <property type="entry name" value="INNER MEMBRANE TRANSPORT PERMEASE YADH-RELATED"/>
    <property type="match status" value="1"/>
</dbReference>
<protein>
    <recommendedName>
        <fullName evidence="5">Transport permease protein</fullName>
    </recommendedName>
</protein>
<dbReference type="InterPro" id="IPR000412">
    <property type="entry name" value="ABC_2_transport"/>
</dbReference>
<reference evidence="7 8" key="1">
    <citation type="submission" date="2019-03" db="EMBL/GenBank/DDBJ databases">
        <title>Genomic Encyclopedia of Type Strains, Phase IV (KMG-IV): sequencing the most valuable type-strain genomes for metagenomic binning, comparative biology and taxonomic classification.</title>
        <authorList>
            <person name="Goeker M."/>
        </authorList>
    </citation>
    <scope>NUCLEOTIDE SEQUENCE [LARGE SCALE GENOMIC DNA]</scope>
    <source>
        <strain evidence="7 8">DSM 12121</strain>
    </source>
</reference>
<feature type="transmembrane region" description="Helical" evidence="5">
    <location>
        <begin position="75"/>
        <end position="94"/>
    </location>
</feature>
<dbReference type="AlphaFoldDB" id="A0A4R6E740"/>
<keyword evidence="5" id="KW-0813">Transport</keyword>
<evidence type="ECO:0000313" key="8">
    <source>
        <dbReference type="Proteomes" id="UP000295129"/>
    </source>
</evidence>
<evidence type="ECO:0000313" key="7">
    <source>
        <dbReference type="EMBL" id="TDN53743.1"/>
    </source>
</evidence>
<comment type="caution">
    <text evidence="7">The sequence shown here is derived from an EMBL/GenBank/DDBJ whole genome shotgun (WGS) entry which is preliminary data.</text>
</comment>
<evidence type="ECO:0000256" key="1">
    <source>
        <dbReference type="ARBA" id="ARBA00004141"/>
    </source>
</evidence>
<dbReference type="EMBL" id="SNVV01000004">
    <property type="protein sequence ID" value="TDN53743.1"/>
    <property type="molecule type" value="Genomic_DNA"/>
</dbReference>
<keyword evidence="4 5" id="KW-0472">Membrane</keyword>
<evidence type="ECO:0000256" key="4">
    <source>
        <dbReference type="ARBA" id="ARBA00023136"/>
    </source>
</evidence>
<dbReference type="OrthoDB" id="9804001at2"/>
<dbReference type="InterPro" id="IPR047817">
    <property type="entry name" value="ABC2_TM_bact-type"/>
</dbReference>
<feature type="transmembrane region" description="Helical" evidence="5">
    <location>
        <begin position="189"/>
        <end position="208"/>
    </location>
</feature>
<keyword evidence="8" id="KW-1185">Reference proteome</keyword>
<evidence type="ECO:0000256" key="3">
    <source>
        <dbReference type="ARBA" id="ARBA00022989"/>
    </source>
</evidence>
<evidence type="ECO:0000259" key="6">
    <source>
        <dbReference type="PROSITE" id="PS51012"/>
    </source>
</evidence>
<evidence type="ECO:0000256" key="2">
    <source>
        <dbReference type="ARBA" id="ARBA00022692"/>
    </source>
</evidence>
<evidence type="ECO:0000256" key="5">
    <source>
        <dbReference type="RuleBase" id="RU361157"/>
    </source>
</evidence>
<dbReference type="Proteomes" id="UP000295129">
    <property type="component" value="Unassembled WGS sequence"/>
</dbReference>
<feature type="transmembrane region" description="Helical" evidence="5">
    <location>
        <begin position="40"/>
        <end position="63"/>
    </location>
</feature>
<name>A0A4R6E740_9RHOO</name>
<comment type="similarity">
    <text evidence="5">Belongs to the ABC-2 integral membrane protein family.</text>
</comment>
<keyword evidence="5" id="KW-1003">Cell membrane</keyword>
<dbReference type="PANTHER" id="PTHR43332:SF1">
    <property type="entry name" value="TRANSPORT PERMEASE PROTEIN"/>
    <property type="match status" value="1"/>
</dbReference>
<dbReference type="GO" id="GO:0140359">
    <property type="term" value="F:ABC-type transporter activity"/>
    <property type="evidence" value="ECO:0007669"/>
    <property type="project" value="InterPro"/>
</dbReference>
<dbReference type="PRINTS" id="PR00164">
    <property type="entry name" value="ABC2TRNSPORT"/>
</dbReference>
<feature type="domain" description="ABC transmembrane type-2" evidence="6">
    <location>
        <begin position="39"/>
        <end position="268"/>
    </location>
</feature>
<dbReference type="PROSITE" id="PS51012">
    <property type="entry name" value="ABC_TM2"/>
    <property type="match status" value="1"/>
</dbReference>
<keyword evidence="3 5" id="KW-1133">Transmembrane helix</keyword>
<dbReference type="InterPro" id="IPR052522">
    <property type="entry name" value="ABC-2_transport_permease"/>
</dbReference>
<feature type="transmembrane region" description="Helical" evidence="5">
    <location>
        <begin position="157"/>
        <end position="177"/>
    </location>
</feature>
<dbReference type="GO" id="GO:0043190">
    <property type="term" value="C:ATP-binding cassette (ABC) transporter complex"/>
    <property type="evidence" value="ECO:0007669"/>
    <property type="project" value="InterPro"/>
</dbReference>
<feature type="transmembrane region" description="Helical" evidence="5">
    <location>
        <begin position="131"/>
        <end position="151"/>
    </location>
</feature>